<evidence type="ECO:0000256" key="2">
    <source>
        <dbReference type="ARBA" id="ARBA00022723"/>
    </source>
</evidence>
<proteinExistence type="inferred from homology"/>
<dbReference type="GO" id="GO:0009117">
    <property type="term" value="P:nucleotide metabolic process"/>
    <property type="evidence" value="ECO:0007669"/>
    <property type="project" value="UniProtKB-KW"/>
</dbReference>
<dbReference type="InterPro" id="IPR006330">
    <property type="entry name" value="Ado/ade_deaminase"/>
</dbReference>
<evidence type="ECO:0000259" key="6">
    <source>
        <dbReference type="Pfam" id="PF00962"/>
    </source>
</evidence>
<dbReference type="PANTHER" id="PTHR43114:SF7">
    <property type="entry name" value="ADENOSINE DEAMINASE DOMAIN-CONTAINING PROTEIN"/>
    <property type="match status" value="1"/>
</dbReference>
<dbReference type="InterPro" id="IPR001365">
    <property type="entry name" value="A_deaminase_dom"/>
</dbReference>
<feature type="binding site" evidence="5">
    <location>
        <position position="199"/>
    </location>
    <ligand>
        <name>Zn(2+)</name>
        <dbReference type="ChEBI" id="CHEBI:29105"/>
        <note>catalytic</note>
    </ligand>
</feature>
<evidence type="ECO:0000256" key="3">
    <source>
        <dbReference type="ARBA" id="ARBA00022801"/>
    </source>
</evidence>
<protein>
    <recommendedName>
        <fullName evidence="5">Adenine deaminase</fullName>
        <shortName evidence="5">ADE</shortName>
        <ecNumber evidence="5">3.5.4.2</ecNumber>
    </recommendedName>
    <alternativeName>
        <fullName evidence="5">Adenine aminohydrolase</fullName>
        <shortName evidence="5">AAH</shortName>
    </alternativeName>
</protein>
<dbReference type="HAMAP" id="MF_01962">
    <property type="entry name" value="Adenine_deaminase"/>
    <property type="match status" value="1"/>
</dbReference>
<comment type="catalytic activity">
    <reaction evidence="5">
        <text>adenine + H2O + H(+) = hypoxanthine + NH4(+)</text>
        <dbReference type="Rhea" id="RHEA:23688"/>
        <dbReference type="ChEBI" id="CHEBI:15377"/>
        <dbReference type="ChEBI" id="CHEBI:15378"/>
        <dbReference type="ChEBI" id="CHEBI:16708"/>
        <dbReference type="ChEBI" id="CHEBI:17368"/>
        <dbReference type="ChEBI" id="CHEBI:28938"/>
        <dbReference type="EC" id="3.5.4.2"/>
    </reaction>
</comment>
<dbReference type="InterPro" id="IPR028892">
    <property type="entry name" value="ADE"/>
</dbReference>
<comment type="similarity">
    <text evidence="5">Belongs to the metallo-dependent hydrolases superfamily. Adenosine and AMP deaminases family. Adenine deaminase type 2 subfamily.</text>
</comment>
<dbReference type="InterPro" id="IPR006650">
    <property type="entry name" value="A/AMP_deam_AS"/>
</dbReference>
<dbReference type="Gene3D" id="3.20.20.140">
    <property type="entry name" value="Metal-dependent hydrolases"/>
    <property type="match status" value="1"/>
</dbReference>
<evidence type="ECO:0000256" key="4">
    <source>
        <dbReference type="ARBA" id="ARBA00022833"/>
    </source>
</evidence>
<name>A0A0H4QHP5_9LACO</name>
<keyword evidence="2 5" id="KW-0479">Metal-binding</keyword>
<feature type="site" description="Important for catalytic activity" evidence="5">
    <location>
        <position position="225"/>
    </location>
</feature>
<dbReference type="OrthoDB" id="9779574at2"/>
<dbReference type="GO" id="GO:0043103">
    <property type="term" value="P:hypoxanthine salvage"/>
    <property type="evidence" value="ECO:0007669"/>
    <property type="project" value="UniProtKB-UniRule"/>
</dbReference>
<comment type="caution">
    <text evidence="5">Lacks conserved residue(s) required for the propagation of feature annotation.</text>
</comment>
<dbReference type="GO" id="GO:0008270">
    <property type="term" value="F:zinc ion binding"/>
    <property type="evidence" value="ECO:0007669"/>
    <property type="project" value="UniProtKB-UniRule"/>
</dbReference>
<dbReference type="GO" id="GO:0005829">
    <property type="term" value="C:cytosol"/>
    <property type="evidence" value="ECO:0007669"/>
    <property type="project" value="TreeGrafter"/>
</dbReference>
<dbReference type="PROSITE" id="PS00485">
    <property type="entry name" value="A_DEAMINASE"/>
    <property type="match status" value="1"/>
</dbReference>
<reference evidence="8" key="1">
    <citation type="submission" date="2015-07" db="EMBL/GenBank/DDBJ databases">
        <title>Lactobacillus ginsenosidimutans/EMML 3141/ whole genome sequencing.</title>
        <authorList>
            <person name="Kim M.K."/>
            <person name="Im W.-T."/>
            <person name="Srinivasan S."/>
            <person name="Lee J.-J."/>
        </authorList>
    </citation>
    <scope>NUCLEOTIDE SEQUENCE [LARGE SCALE GENOMIC DNA]</scope>
    <source>
        <strain evidence="8">EMML 3041</strain>
    </source>
</reference>
<comment type="function">
    <text evidence="5">Catalyzes the hydrolytic deamination of adenine to hypoxanthine. Plays an important role in the purine salvage pathway and in nitrogen catabolism.</text>
</comment>
<dbReference type="EC" id="3.5.4.2" evidence="5"/>
<dbReference type="PANTHER" id="PTHR43114">
    <property type="entry name" value="ADENINE DEAMINASE"/>
    <property type="match status" value="1"/>
</dbReference>
<dbReference type="RefSeq" id="WP_048702432.1">
    <property type="nucleotide sequence ID" value="NZ_CP012034.1"/>
</dbReference>
<keyword evidence="1" id="KW-0963">Cytoplasm</keyword>
<keyword evidence="8" id="KW-1185">Reference proteome</keyword>
<gene>
    <name evidence="7" type="ORF">ABM34_00515</name>
</gene>
<organism evidence="7 8">
    <name type="scientific">Companilactobacillus ginsenosidimutans</name>
    <dbReference type="NCBI Taxonomy" id="1007676"/>
    <lineage>
        <taxon>Bacteria</taxon>
        <taxon>Bacillati</taxon>
        <taxon>Bacillota</taxon>
        <taxon>Bacilli</taxon>
        <taxon>Lactobacillales</taxon>
        <taxon>Lactobacillaceae</taxon>
        <taxon>Companilactobacillus</taxon>
    </lineage>
</organism>
<dbReference type="PATRIC" id="fig|1007676.4.peg.110"/>
<evidence type="ECO:0000256" key="1">
    <source>
        <dbReference type="ARBA" id="ARBA00022490"/>
    </source>
</evidence>
<dbReference type="GO" id="GO:0006146">
    <property type="term" value="P:adenine catabolic process"/>
    <property type="evidence" value="ECO:0007669"/>
    <property type="project" value="UniProtKB-UniRule"/>
</dbReference>
<dbReference type="AlphaFoldDB" id="A0A0H4QHP5"/>
<dbReference type="SUPFAM" id="SSF51556">
    <property type="entry name" value="Metallo-dependent hydrolases"/>
    <property type="match status" value="1"/>
</dbReference>
<feature type="binding site" evidence="5">
    <location>
        <position position="281"/>
    </location>
    <ligand>
        <name>Zn(2+)</name>
        <dbReference type="ChEBI" id="CHEBI:29105"/>
        <note>catalytic</note>
    </ligand>
</feature>
<dbReference type="Proteomes" id="UP000036106">
    <property type="component" value="Chromosome"/>
</dbReference>
<keyword evidence="4 5" id="KW-0862">Zinc</keyword>
<feature type="domain" description="Adenosine deaminase" evidence="6">
    <location>
        <begin position="15"/>
        <end position="336"/>
    </location>
</feature>
<dbReference type="GO" id="GO:0000034">
    <property type="term" value="F:adenine deaminase activity"/>
    <property type="evidence" value="ECO:0007669"/>
    <property type="project" value="UniProtKB-UniRule"/>
</dbReference>
<dbReference type="NCBIfam" id="TIGR01430">
    <property type="entry name" value="aden_deam"/>
    <property type="match status" value="1"/>
</dbReference>
<feature type="binding site" evidence="5">
    <location>
        <position position="282"/>
    </location>
    <ligand>
        <name>substrate</name>
    </ligand>
</feature>
<sequence length="342" mass="38945">MLPKKISREFIDGLPKSELHVHLEGTLEPELKLKLAQKNNINIGQETIEDVEATYHYDDLASFLAVYYPGMDVLQTTDDFYELAMSYLNKAKSQGVRHVEMFFDPQAHVVRGVPLNCVMEGFYQACVDARAMNIDAHLIMCFLRDMSARSAIDLLNAAKPYRSKILGIGLDSDEHHNPPLKFMLPFSMAVEQGYHITMHADVDQVDSIDHIKQALEIINVERLDHGTNIVEDKDMVDWVNHLHLGLTSCPLSNKLITDNDLKGDEILDLLDEGVKISINSDDPAYFGGYIADNYEALVKEYKVTPEQVVQLAKNSFETAWLSEKQKEMYLEEIDKYVEDFQD</sequence>
<accession>A0A0H4QHP5</accession>
<keyword evidence="3 5" id="KW-0378">Hydrolase</keyword>
<feature type="binding site" evidence="5">
    <location>
        <position position="22"/>
    </location>
    <ligand>
        <name>Zn(2+)</name>
        <dbReference type="ChEBI" id="CHEBI:29105"/>
        <note>catalytic</note>
    </ligand>
</feature>
<dbReference type="STRING" id="1007676.ABM34_00515"/>
<dbReference type="GO" id="GO:0009168">
    <property type="term" value="P:purine ribonucleoside monophosphate biosynthetic process"/>
    <property type="evidence" value="ECO:0007669"/>
    <property type="project" value="InterPro"/>
</dbReference>
<evidence type="ECO:0000256" key="5">
    <source>
        <dbReference type="HAMAP-Rule" id="MF_01962"/>
    </source>
</evidence>
<keyword evidence="5" id="KW-0546">Nucleotide metabolism</keyword>
<dbReference type="Pfam" id="PF00962">
    <property type="entry name" value="A_deaminase"/>
    <property type="match status" value="1"/>
</dbReference>
<comment type="cofactor">
    <cofactor evidence="5">
        <name>Zn(2+)</name>
        <dbReference type="ChEBI" id="CHEBI:29105"/>
    </cofactor>
    <text evidence="5">Binds 1 zinc ion per subunit.</text>
</comment>
<dbReference type="InterPro" id="IPR032466">
    <property type="entry name" value="Metal_Hydrolase"/>
</dbReference>
<evidence type="ECO:0000313" key="7">
    <source>
        <dbReference type="EMBL" id="AKP66178.1"/>
    </source>
</evidence>
<evidence type="ECO:0000313" key="8">
    <source>
        <dbReference type="Proteomes" id="UP000036106"/>
    </source>
</evidence>
<dbReference type="KEGG" id="lgn:ABM34_00515"/>
<dbReference type="EMBL" id="CP012034">
    <property type="protein sequence ID" value="AKP66178.1"/>
    <property type="molecule type" value="Genomic_DNA"/>
</dbReference>
<feature type="binding site" evidence="5">
    <location>
        <position position="20"/>
    </location>
    <ligand>
        <name>Zn(2+)</name>
        <dbReference type="ChEBI" id="CHEBI:29105"/>
        <note>catalytic</note>
    </ligand>
</feature>